<dbReference type="Pfam" id="PF08646">
    <property type="entry name" value="Rep_fac-A_C"/>
    <property type="match status" value="1"/>
</dbReference>
<dbReference type="AlphaFoldDB" id="A0AAD9X2L9"/>
<dbReference type="EMBL" id="JANJYI010000004">
    <property type="protein sequence ID" value="KAK2651614.1"/>
    <property type="molecule type" value="Genomic_DNA"/>
</dbReference>
<evidence type="ECO:0000259" key="1">
    <source>
        <dbReference type="Pfam" id="PF08646"/>
    </source>
</evidence>
<dbReference type="InterPro" id="IPR013955">
    <property type="entry name" value="Rep_factor-A_C"/>
</dbReference>
<protein>
    <recommendedName>
        <fullName evidence="1">Replication factor A C-terminal domain-containing protein</fullName>
    </recommendedName>
</protein>
<comment type="caution">
    <text evidence="2">The sequence shown here is derived from an EMBL/GenBank/DDBJ whole genome shotgun (WGS) entry which is preliminary data.</text>
</comment>
<dbReference type="SUPFAM" id="SSF50249">
    <property type="entry name" value="Nucleic acid-binding proteins"/>
    <property type="match status" value="1"/>
</dbReference>
<dbReference type="Gene3D" id="2.40.50.140">
    <property type="entry name" value="Nucleic acid-binding proteins"/>
    <property type="match status" value="1"/>
</dbReference>
<feature type="domain" description="Replication factor A C-terminal" evidence="1">
    <location>
        <begin position="6"/>
        <end position="61"/>
    </location>
</feature>
<accession>A0AAD9X2L9</accession>
<evidence type="ECO:0000313" key="3">
    <source>
        <dbReference type="Proteomes" id="UP001280121"/>
    </source>
</evidence>
<evidence type="ECO:0000313" key="2">
    <source>
        <dbReference type="EMBL" id="KAK2651614.1"/>
    </source>
</evidence>
<keyword evidence="3" id="KW-1185">Reference proteome</keyword>
<dbReference type="Proteomes" id="UP001280121">
    <property type="component" value="Unassembled WGS sequence"/>
</dbReference>
<reference evidence="2" key="1">
    <citation type="journal article" date="2023" name="Plant J.">
        <title>Genome sequences and population genomics provide insights into the demographic history, inbreeding, and mutation load of two 'living fossil' tree species of Dipteronia.</title>
        <authorList>
            <person name="Feng Y."/>
            <person name="Comes H.P."/>
            <person name="Chen J."/>
            <person name="Zhu S."/>
            <person name="Lu R."/>
            <person name="Zhang X."/>
            <person name="Li P."/>
            <person name="Qiu J."/>
            <person name="Olsen K.M."/>
            <person name="Qiu Y."/>
        </authorList>
    </citation>
    <scope>NUCLEOTIDE SEQUENCE</scope>
    <source>
        <strain evidence="2">KIB01</strain>
    </source>
</reference>
<proteinExistence type="predicted"/>
<name>A0AAD9X2L9_9ROSI</name>
<dbReference type="InterPro" id="IPR012340">
    <property type="entry name" value="NA-bd_OB-fold"/>
</dbReference>
<sequence>MYFYYRQCKSQNAKAIPRCVVQVQLADSSGVLPATIFGENAKKFLDCSSKQLMENTSEDERVDIESLAHISSYK</sequence>
<gene>
    <name evidence="2" type="ORF">Ddye_011470</name>
</gene>
<organism evidence="2 3">
    <name type="scientific">Dipteronia dyeriana</name>
    <dbReference type="NCBI Taxonomy" id="168575"/>
    <lineage>
        <taxon>Eukaryota</taxon>
        <taxon>Viridiplantae</taxon>
        <taxon>Streptophyta</taxon>
        <taxon>Embryophyta</taxon>
        <taxon>Tracheophyta</taxon>
        <taxon>Spermatophyta</taxon>
        <taxon>Magnoliopsida</taxon>
        <taxon>eudicotyledons</taxon>
        <taxon>Gunneridae</taxon>
        <taxon>Pentapetalae</taxon>
        <taxon>rosids</taxon>
        <taxon>malvids</taxon>
        <taxon>Sapindales</taxon>
        <taxon>Sapindaceae</taxon>
        <taxon>Hippocastanoideae</taxon>
        <taxon>Acereae</taxon>
        <taxon>Dipteronia</taxon>
    </lineage>
</organism>